<dbReference type="Proteomes" id="UP000824504">
    <property type="component" value="Chromosome"/>
</dbReference>
<dbReference type="PANTHER" id="PTHR42743">
    <property type="entry name" value="AMINO-ACID AMINOTRANSFERASE"/>
    <property type="match status" value="1"/>
</dbReference>
<dbReference type="Pfam" id="PF01063">
    <property type="entry name" value="Aminotran_4"/>
    <property type="match status" value="1"/>
</dbReference>
<dbReference type="RefSeq" id="WP_219081070.1">
    <property type="nucleotide sequence ID" value="NZ_CP079216.1"/>
</dbReference>
<dbReference type="InterPro" id="IPR050571">
    <property type="entry name" value="Class-IV_PLP-Dep_Aminotrnsfr"/>
</dbReference>
<comment type="similarity">
    <text evidence="1">Belongs to the class-IV pyridoxal-phosphate-dependent aminotransferase family.</text>
</comment>
<sequence length="283" mass="29921">MAVKLLALLDGTLADVTQPIVRADDQGVVRGDGVFDATLAIGGVARDLDAHLERLAQSAAMLDLPVPDEAGFRRAVDAILAAWDWDADPEAVLRLIHTRGPEGIADQPNGWVLAAPLDEASIRQRAEGAKVMVLDRGFEGSGVASLPWLLPGAKSLSYGINMAAKRWAHAHGADDVVFRSPSGGLLEGPTCSVVLDLDGVLVTPPLDGILRSITVEELVSKGAEHGLDVRFGELSVDDLDRCRGAWLLSSGRILARVTHVDGRELPVSPLDAQVARAVDVPLP</sequence>
<dbReference type="GO" id="GO:0008483">
    <property type="term" value="F:transaminase activity"/>
    <property type="evidence" value="ECO:0007669"/>
    <property type="project" value="UniProtKB-KW"/>
</dbReference>
<dbReference type="EMBL" id="CP079216">
    <property type="protein sequence ID" value="QXT62318.1"/>
    <property type="molecule type" value="Genomic_DNA"/>
</dbReference>
<protein>
    <submittedName>
        <fullName evidence="2">Aminotransferase class IV</fullName>
    </submittedName>
</protein>
<keyword evidence="2" id="KW-0808">Transferase</keyword>
<name>A0ABX8SFZ0_9ACTN</name>
<keyword evidence="2" id="KW-0032">Aminotransferase</keyword>
<evidence type="ECO:0000256" key="1">
    <source>
        <dbReference type="ARBA" id="ARBA00009320"/>
    </source>
</evidence>
<evidence type="ECO:0000313" key="2">
    <source>
        <dbReference type="EMBL" id="QXT62318.1"/>
    </source>
</evidence>
<dbReference type="InterPro" id="IPR001544">
    <property type="entry name" value="Aminotrans_IV"/>
</dbReference>
<keyword evidence="3" id="KW-1185">Reference proteome</keyword>
<dbReference type="PANTHER" id="PTHR42743:SF11">
    <property type="entry name" value="AMINODEOXYCHORISMATE LYASE"/>
    <property type="match status" value="1"/>
</dbReference>
<proteinExistence type="inferred from homology"/>
<accession>A0ABX8SFZ0</accession>
<gene>
    <name evidence="2" type="ORF">KDB89_11235</name>
</gene>
<evidence type="ECO:0000313" key="3">
    <source>
        <dbReference type="Proteomes" id="UP000824504"/>
    </source>
</evidence>
<organism evidence="2 3">
    <name type="scientific">Tessaracoccus palaemonis</name>
    <dbReference type="NCBI Taxonomy" id="2829499"/>
    <lineage>
        <taxon>Bacteria</taxon>
        <taxon>Bacillati</taxon>
        <taxon>Actinomycetota</taxon>
        <taxon>Actinomycetes</taxon>
        <taxon>Propionibacteriales</taxon>
        <taxon>Propionibacteriaceae</taxon>
        <taxon>Tessaracoccus</taxon>
    </lineage>
</organism>
<reference evidence="2 3" key="1">
    <citation type="submission" date="2021-07" db="EMBL/GenBank/DDBJ databases">
        <title>complete genome sequencing of Tessaracoccus sp.J1M15.</title>
        <authorList>
            <person name="Bae J.-W."/>
            <person name="Kim D.-y."/>
        </authorList>
    </citation>
    <scope>NUCLEOTIDE SEQUENCE [LARGE SCALE GENOMIC DNA]</scope>
    <source>
        <strain evidence="2 3">J1M15</strain>
    </source>
</reference>